<feature type="compositionally biased region" description="Low complexity" evidence="1">
    <location>
        <begin position="54"/>
        <end position="73"/>
    </location>
</feature>
<sequence length="113" mass="12032">MIARSEIPCPRCGEPAPVHASFCPSCEWLLSTPYPMPRRARPANQRRGQVVPLPSVASNARSAAPPASADAAAPTPPSGRRHGFPWKALVYAALGYGGADALVHVLTVLGWWH</sequence>
<dbReference type="AlphaFoldDB" id="A0A7Y0L3T3"/>
<keyword evidence="2" id="KW-1133">Transmembrane helix</keyword>
<dbReference type="Proteomes" id="UP000533476">
    <property type="component" value="Unassembled WGS sequence"/>
</dbReference>
<proteinExistence type="predicted"/>
<feature type="transmembrane region" description="Helical" evidence="2">
    <location>
        <begin position="88"/>
        <end position="112"/>
    </location>
</feature>
<evidence type="ECO:0000313" key="3">
    <source>
        <dbReference type="EMBL" id="NMP22181.1"/>
    </source>
</evidence>
<dbReference type="EMBL" id="JABBVZ010000018">
    <property type="protein sequence ID" value="NMP22181.1"/>
    <property type="molecule type" value="Genomic_DNA"/>
</dbReference>
<protein>
    <submittedName>
        <fullName evidence="3">Uncharacterized protein</fullName>
    </submittedName>
</protein>
<keyword evidence="4" id="KW-1185">Reference proteome</keyword>
<evidence type="ECO:0000256" key="1">
    <source>
        <dbReference type="SAM" id="MobiDB-lite"/>
    </source>
</evidence>
<gene>
    <name evidence="3" type="ORF">HIJ39_07430</name>
</gene>
<evidence type="ECO:0000313" key="4">
    <source>
        <dbReference type="Proteomes" id="UP000533476"/>
    </source>
</evidence>
<evidence type="ECO:0000256" key="2">
    <source>
        <dbReference type="SAM" id="Phobius"/>
    </source>
</evidence>
<organism evidence="3 4">
    <name type="scientific">Sulfobacillus harzensis</name>
    <dbReference type="NCBI Taxonomy" id="2729629"/>
    <lineage>
        <taxon>Bacteria</taxon>
        <taxon>Bacillati</taxon>
        <taxon>Bacillota</taxon>
        <taxon>Clostridia</taxon>
        <taxon>Eubacteriales</taxon>
        <taxon>Clostridiales Family XVII. Incertae Sedis</taxon>
        <taxon>Sulfobacillus</taxon>
    </lineage>
</organism>
<accession>A0A7Y0L3T3</accession>
<dbReference type="RefSeq" id="WP_169098245.1">
    <property type="nucleotide sequence ID" value="NZ_JABBVZ010000018.1"/>
</dbReference>
<name>A0A7Y0L3T3_9FIRM</name>
<reference evidence="3 4" key="1">
    <citation type="submission" date="2020-04" db="EMBL/GenBank/DDBJ databases">
        <authorList>
            <person name="Zhang R."/>
            <person name="Schippers A."/>
        </authorList>
    </citation>
    <scope>NUCLEOTIDE SEQUENCE [LARGE SCALE GENOMIC DNA]</scope>
    <source>
        <strain evidence="3 4">DSM 109850</strain>
    </source>
</reference>
<comment type="caution">
    <text evidence="3">The sequence shown here is derived from an EMBL/GenBank/DDBJ whole genome shotgun (WGS) entry which is preliminary data.</text>
</comment>
<keyword evidence="2" id="KW-0812">Transmembrane</keyword>
<feature type="region of interest" description="Disordered" evidence="1">
    <location>
        <begin position="37"/>
        <end position="83"/>
    </location>
</feature>
<keyword evidence="2" id="KW-0472">Membrane</keyword>